<gene>
    <name evidence="2" type="ORF">MAUB_08230</name>
</gene>
<organism evidence="2 3">
    <name type="scientific">Mycolicibacterium aubagnense</name>
    <dbReference type="NCBI Taxonomy" id="319707"/>
    <lineage>
        <taxon>Bacteria</taxon>
        <taxon>Bacillati</taxon>
        <taxon>Actinomycetota</taxon>
        <taxon>Actinomycetes</taxon>
        <taxon>Mycobacteriales</taxon>
        <taxon>Mycobacteriaceae</taxon>
        <taxon>Mycolicibacterium</taxon>
    </lineage>
</organism>
<feature type="region of interest" description="Disordered" evidence="1">
    <location>
        <begin position="1"/>
        <end position="26"/>
    </location>
</feature>
<accession>A0ABN5YPR1</accession>
<evidence type="ECO:0008006" key="4">
    <source>
        <dbReference type="Google" id="ProtNLM"/>
    </source>
</evidence>
<reference evidence="2 3" key="1">
    <citation type="journal article" date="2019" name="Emerg. Microbes Infect.">
        <title>Comprehensive subspecies identification of 175 nontuberculous mycobacteria species based on 7547 genomic profiles.</title>
        <authorList>
            <person name="Matsumoto Y."/>
            <person name="Kinjo T."/>
            <person name="Motooka D."/>
            <person name="Nabeya D."/>
            <person name="Jung N."/>
            <person name="Uechi K."/>
            <person name="Horii T."/>
            <person name="Iida T."/>
            <person name="Fujita J."/>
            <person name="Nakamura S."/>
        </authorList>
    </citation>
    <scope>NUCLEOTIDE SEQUENCE [LARGE SCALE GENOMIC DNA]</scope>
    <source>
        <strain evidence="2 3">JCM 15296</strain>
    </source>
</reference>
<feature type="compositionally biased region" description="Basic and acidic residues" evidence="1">
    <location>
        <begin position="47"/>
        <end position="64"/>
    </location>
</feature>
<keyword evidence="3" id="KW-1185">Reference proteome</keyword>
<sequence>MTEPIPRGDDADLAEQGQSVGDTLADADETWVNGVVQQWDADLADTLDQHRPIPEFDDDRRPAE</sequence>
<evidence type="ECO:0000313" key="3">
    <source>
        <dbReference type="Proteomes" id="UP000465609"/>
    </source>
</evidence>
<name>A0ABN5YPR1_9MYCO</name>
<evidence type="ECO:0000313" key="2">
    <source>
        <dbReference type="EMBL" id="BBX82950.1"/>
    </source>
</evidence>
<dbReference type="Proteomes" id="UP000465609">
    <property type="component" value="Chromosome"/>
</dbReference>
<protein>
    <recommendedName>
        <fullName evidence="4">Antitoxin</fullName>
    </recommendedName>
</protein>
<feature type="compositionally biased region" description="Basic and acidic residues" evidence="1">
    <location>
        <begin position="1"/>
        <end position="10"/>
    </location>
</feature>
<dbReference type="EMBL" id="AP022577">
    <property type="protein sequence ID" value="BBX82950.1"/>
    <property type="molecule type" value="Genomic_DNA"/>
</dbReference>
<proteinExistence type="predicted"/>
<dbReference type="RefSeq" id="WP_138228368.1">
    <property type="nucleotide sequence ID" value="NZ_AP022577.1"/>
</dbReference>
<feature type="region of interest" description="Disordered" evidence="1">
    <location>
        <begin position="43"/>
        <end position="64"/>
    </location>
</feature>
<evidence type="ECO:0000256" key="1">
    <source>
        <dbReference type="SAM" id="MobiDB-lite"/>
    </source>
</evidence>